<keyword evidence="15" id="KW-1185">Reference proteome</keyword>
<keyword evidence="7" id="KW-0067">ATP-binding</keyword>
<keyword evidence="3" id="KW-0813">Transport</keyword>
<feature type="transmembrane region" description="Helical" evidence="11">
    <location>
        <begin position="972"/>
        <end position="994"/>
    </location>
</feature>
<dbReference type="GO" id="GO:0005743">
    <property type="term" value="C:mitochondrial inner membrane"/>
    <property type="evidence" value="ECO:0007669"/>
    <property type="project" value="TreeGrafter"/>
</dbReference>
<accession>A0A139GUZ0</accession>
<evidence type="ECO:0000313" key="14">
    <source>
        <dbReference type="EMBL" id="KXS94017.1"/>
    </source>
</evidence>
<dbReference type="OrthoDB" id="6500128at2759"/>
<dbReference type="EMBL" id="LFZO01001044">
    <property type="protein sequence ID" value="KXS94017.1"/>
    <property type="molecule type" value="Genomic_DNA"/>
</dbReference>
<feature type="domain" description="ABC transporter" evidence="12">
    <location>
        <begin position="1083"/>
        <end position="1323"/>
    </location>
</feature>
<feature type="compositionally biased region" description="Basic and acidic residues" evidence="10">
    <location>
        <begin position="713"/>
        <end position="722"/>
    </location>
</feature>
<dbReference type="PROSITE" id="PS50893">
    <property type="entry name" value="ABC_TRANSPORTER_2"/>
    <property type="match status" value="2"/>
</dbReference>
<proteinExistence type="inferred from homology"/>
<feature type="domain" description="ABC transmembrane type-1" evidence="13">
    <location>
        <begin position="746"/>
        <end position="1034"/>
    </location>
</feature>
<dbReference type="Pfam" id="PF00664">
    <property type="entry name" value="ABC_membrane"/>
    <property type="match status" value="2"/>
</dbReference>
<evidence type="ECO:0000256" key="8">
    <source>
        <dbReference type="ARBA" id="ARBA00022989"/>
    </source>
</evidence>
<dbReference type="Gene3D" id="1.20.1560.10">
    <property type="entry name" value="ABC transporter type 1, transmembrane domain"/>
    <property type="match status" value="1"/>
</dbReference>
<evidence type="ECO:0000256" key="7">
    <source>
        <dbReference type="ARBA" id="ARBA00022840"/>
    </source>
</evidence>
<dbReference type="InterPro" id="IPR027417">
    <property type="entry name" value="P-loop_NTPase"/>
</dbReference>
<dbReference type="PANTHER" id="PTHR43394:SF11">
    <property type="entry name" value="ATP-BINDING CASSETTE TRANSPORTER"/>
    <property type="match status" value="1"/>
</dbReference>
<dbReference type="Pfam" id="PF00005">
    <property type="entry name" value="ABC_tran"/>
    <property type="match status" value="2"/>
</dbReference>
<feature type="domain" description="ABC transmembrane type-1" evidence="13">
    <location>
        <begin position="44"/>
        <end position="342"/>
    </location>
</feature>
<evidence type="ECO:0000256" key="11">
    <source>
        <dbReference type="SAM" id="Phobius"/>
    </source>
</evidence>
<dbReference type="GO" id="GO:0015421">
    <property type="term" value="F:ABC-type oligopeptide transporter activity"/>
    <property type="evidence" value="ECO:0007669"/>
    <property type="project" value="TreeGrafter"/>
</dbReference>
<dbReference type="SUPFAM" id="SSF90123">
    <property type="entry name" value="ABC transporter transmembrane region"/>
    <property type="match status" value="2"/>
</dbReference>
<dbReference type="Gene3D" id="3.40.50.300">
    <property type="entry name" value="P-loop containing nucleotide triphosphate hydrolases"/>
    <property type="match status" value="2"/>
</dbReference>
<dbReference type="InterPro" id="IPR039421">
    <property type="entry name" value="Type_1_exporter"/>
</dbReference>
<feature type="transmembrane region" description="Helical" evidence="11">
    <location>
        <begin position="169"/>
        <end position="188"/>
    </location>
</feature>
<dbReference type="InterPro" id="IPR011527">
    <property type="entry name" value="ABC1_TM_dom"/>
</dbReference>
<evidence type="ECO:0000256" key="10">
    <source>
        <dbReference type="SAM" id="MobiDB-lite"/>
    </source>
</evidence>
<dbReference type="InterPro" id="IPR036640">
    <property type="entry name" value="ABC1_TM_sf"/>
</dbReference>
<evidence type="ECO:0000256" key="5">
    <source>
        <dbReference type="ARBA" id="ARBA00022737"/>
    </source>
</evidence>
<sequence length="1327" mass="143713">MVAASQASPEAAETTKPSLWHRATALIRLLFYGNPSPTDVTTLLIGLVAAVASGIPFPIMSIVFGQLVNGLNAATCEISESNASAYQDGIDSKILLIVYVGIAYFALIYIYTFCWNLSGERLAQRLRERYFASILRQDAAFFDGLTAGEVSSRITGEINVIQQGTNEKVGIVINSVSFFITAYVVAFIKDAKLAGMLVSLTPAYLIMALGGGYLVQKYFGRAMESTAKASSVALEAFSNTTLVHAFSANARLEEKFVEDLMPSLEAGTYKSIAMSVQAGLLYFIAFSANALAFWQGSRQIANAIESGSSGISVGAVFTVILILVDASLILSQATPFLRSFDAATVAFAKLEADMDKPPAIDGTSERSDETPSGFVGKVEFQNVNFTFPSRPENPVLKELTFTCPSGQRTALVGLSGSGKSTVTHLIARFYNADDGRVLLDGHDVRDLSVRWVRGQMSLVQQEPCLLQRSILENIAIGLINSPKHEHLREALMSDTLTKVAEFARRGGALEEVASVYGTEVQEIVDLALEAATLADADSFIRRLDESYGAAVGSKGDLLSGGQKQRVSLARALVKDPRILILDEATASLDSASESRIQHALEKAAIGRTVITVAHRLSTIKNFDNILVMRQGELVEQGTHQGLIDSNGAYAQLVRLQGLNLRGDDGSRDLEDEASTLASRTSADTAGKTANTALSSLSDLPANTEKGEGSPVEGKADQLETADGKRPMSLTARSMGALFRPYSFVLIVAIAGAIIIGGTYCGSSAIFGNVVGKLSYCEEPSTIRHAGELFGLLFFILAVIEFFANFLSWSLFGWVAEQVIYKVRVLSLRSVLEQDLAWHESKDRNPSLLLGLISQDSNALNGLAGSVICTILSIVVSLVATITMTHIIAWKIAIVCLAVVPLLLGAGYMRVTTMATFEERHMEAFANSNAITIEAVNSIKTVMCFSLEHEILATYRRSLQEPMRQITRQSAWANLWLAVGYGLSNFLYALAYWWGSTRIIAREYSQTQFFIVQLALLVSSQLWGQAFALAPDVSRAFQATRRLLNVLELGSTNKLSAPLKPIWDVEADASHMQEKTSCTGGASVAFKQVYFSYPARPDTLVLKGLDISIQAGQFAALVGPSGAGKSTIISLAERLYLPNSGSVEVNGQNVAFGGISFRDDIAYVPQQSVMFNGTVRFNLELGARPGRAVSKDELFEACKLANIHETIMSLPDRYDSDCGPNGDRLSGGQKQRLAIARALIRKPKLLLLDESTSALDAESERLLQEGLEKAIRHSGMTVIAIAHRLYTIRKADIIFLIEDGRCVEQGTHAQLVKRSESYRINALNQVVD</sequence>
<evidence type="ECO:0000256" key="1">
    <source>
        <dbReference type="ARBA" id="ARBA00004141"/>
    </source>
</evidence>
<feature type="transmembrane region" description="Helical" evidence="11">
    <location>
        <begin position="94"/>
        <end position="117"/>
    </location>
</feature>
<name>A0A139GUZ0_9PEZI</name>
<feature type="region of interest" description="Disordered" evidence="10">
    <location>
        <begin position="666"/>
        <end position="722"/>
    </location>
</feature>
<feature type="domain" description="ABC transporter" evidence="12">
    <location>
        <begin position="378"/>
        <end position="655"/>
    </location>
</feature>
<comment type="similarity">
    <text evidence="2">Belongs to the ABC transporter superfamily. ABCB family. Multidrug resistance exporter (TC 3.A.1.201) subfamily.</text>
</comment>
<keyword evidence="4 11" id="KW-0812">Transmembrane</keyword>
<feature type="transmembrane region" description="Helical" evidence="11">
    <location>
        <begin position="309"/>
        <end position="330"/>
    </location>
</feature>
<organism evidence="14 15">
    <name type="scientific">Pseudocercospora musae</name>
    <dbReference type="NCBI Taxonomy" id="113226"/>
    <lineage>
        <taxon>Eukaryota</taxon>
        <taxon>Fungi</taxon>
        <taxon>Dikarya</taxon>
        <taxon>Ascomycota</taxon>
        <taxon>Pezizomycotina</taxon>
        <taxon>Dothideomycetes</taxon>
        <taxon>Dothideomycetidae</taxon>
        <taxon>Mycosphaerellales</taxon>
        <taxon>Mycosphaerellaceae</taxon>
        <taxon>Pseudocercospora</taxon>
    </lineage>
</organism>
<dbReference type="GO" id="GO:0005524">
    <property type="term" value="F:ATP binding"/>
    <property type="evidence" value="ECO:0007669"/>
    <property type="project" value="UniProtKB-KW"/>
</dbReference>
<feature type="compositionally biased region" description="Polar residues" evidence="10">
    <location>
        <begin position="675"/>
        <end position="697"/>
    </location>
</feature>
<keyword evidence="9 11" id="KW-0472">Membrane</keyword>
<keyword evidence="8 11" id="KW-1133">Transmembrane helix</keyword>
<evidence type="ECO:0008006" key="16">
    <source>
        <dbReference type="Google" id="ProtNLM"/>
    </source>
</evidence>
<dbReference type="STRING" id="113226.A0A139GUZ0"/>
<dbReference type="InterPro" id="IPR003593">
    <property type="entry name" value="AAA+_ATPase"/>
</dbReference>
<evidence type="ECO:0000259" key="12">
    <source>
        <dbReference type="PROSITE" id="PS50893"/>
    </source>
</evidence>
<dbReference type="PROSITE" id="PS00211">
    <property type="entry name" value="ABC_TRANSPORTER_1"/>
    <property type="match status" value="2"/>
</dbReference>
<gene>
    <name evidence="14" type="ORF">AC579_3589</name>
</gene>
<feature type="transmembrane region" description="Helical" evidence="11">
    <location>
        <begin position="789"/>
        <end position="815"/>
    </location>
</feature>
<keyword evidence="5" id="KW-0677">Repeat</keyword>
<dbReference type="SMART" id="SM00382">
    <property type="entry name" value="AAA"/>
    <property type="match status" value="2"/>
</dbReference>
<evidence type="ECO:0000256" key="4">
    <source>
        <dbReference type="ARBA" id="ARBA00022692"/>
    </source>
</evidence>
<evidence type="ECO:0000256" key="9">
    <source>
        <dbReference type="ARBA" id="ARBA00023136"/>
    </source>
</evidence>
<feature type="transmembrane region" description="Helical" evidence="11">
    <location>
        <begin position="887"/>
        <end position="910"/>
    </location>
</feature>
<dbReference type="SUPFAM" id="SSF52540">
    <property type="entry name" value="P-loop containing nucleoside triphosphate hydrolases"/>
    <property type="match status" value="2"/>
</dbReference>
<reference evidence="14 15" key="1">
    <citation type="submission" date="2015-07" db="EMBL/GenBank/DDBJ databases">
        <title>Comparative genomics of the Sigatoka disease complex on banana suggests a link between parallel evolutionary changes in Pseudocercospora fijiensis and Pseudocercospora eumusae and increased virulence on the banana host.</title>
        <authorList>
            <person name="Chang T.-C."/>
            <person name="Salvucci A."/>
            <person name="Crous P.W."/>
            <person name="Stergiopoulos I."/>
        </authorList>
    </citation>
    <scope>NUCLEOTIDE SEQUENCE [LARGE SCALE GENOMIC DNA]</scope>
    <source>
        <strain evidence="14 15">CBS 116634</strain>
    </source>
</reference>
<dbReference type="InterPro" id="IPR017871">
    <property type="entry name" value="ABC_transporter-like_CS"/>
</dbReference>
<feature type="transmembrane region" description="Helical" evidence="11">
    <location>
        <begin position="858"/>
        <end position="881"/>
    </location>
</feature>
<evidence type="ECO:0000259" key="13">
    <source>
        <dbReference type="PROSITE" id="PS50929"/>
    </source>
</evidence>
<evidence type="ECO:0000313" key="15">
    <source>
        <dbReference type="Proteomes" id="UP000073492"/>
    </source>
</evidence>
<feature type="transmembrane region" description="Helical" evidence="11">
    <location>
        <begin position="741"/>
        <end position="769"/>
    </location>
</feature>
<evidence type="ECO:0000256" key="6">
    <source>
        <dbReference type="ARBA" id="ARBA00022741"/>
    </source>
</evidence>
<comment type="subcellular location">
    <subcellularLocation>
        <location evidence="1">Membrane</location>
        <topology evidence="1">Multi-pass membrane protein</topology>
    </subcellularLocation>
</comment>
<evidence type="ECO:0000256" key="2">
    <source>
        <dbReference type="ARBA" id="ARBA00007577"/>
    </source>
</evidence>
<dbReference type="InterPro" id="IPR003439">
    <property type="entry name" value="ABC_transporter-like_ATP-bd"/>
</dbReference>
<dbReference type="CDD" id="cd18577">
    <property type="entry name" value="ABC_6TM_Pgp_ABCB1_D1_like"/>
    <property type="match status" value="1"/>
</dbReference>
<feature type="transmembrane region" description="Helical" evidence="11">
    <location>
        <begin position="43"/>
        <end position="64"/>
    </location>
</feature>
<feature type="transmembrane region" description="Helical" evidence="11">
    <location>
        <begin position="279"/>
        <end position="297"/>
    </location>
</feature>
<protein>
    <recommendedName>
        <fullName evidence="16">Leptomycin B resistance protein pmd1</fullName>
    </recommendedName>
</protein>
<feature type="transmembrane region" description="Helical" evidence="11">
    <location>
        <begin position="194"/>
        <end position="215"/>
    </location>
</feature>
<evidence type="ECO:0000256" key="3">
    <source>
        <dbReference type="ARBA" id="ARBA00022448"/>
    </source>
</evidence>
<dbReference type="GO" id="GO:0090374">
    <property type="term" value="P:oligopeptide export from mitochondrion"/>
    <property type="evidence" value="ECO:0007669"/>
    <property type="project" value="TreeGrafter"/>
</dbReference>
<dbReference type="FunFam" id="3.40.50.300:FF:000913">
    <property type="entry name" value="ABC multidrug transporter SitT"/>
    <property type="match status" value="1"/>
</dbReference>
<keyword evidence="6" id="KW-0547">Nucleotide-binding</keyword>
<dbReference type="Proteomes" id="UP000073492">
    <property type="component" value="Unassembled WGS sequence"/>
</dbReference>
<dbReference type="PANTHER" id="PTHR43394">
    <property type="entry name" value="ATP-DEPENDENT PERMEASE MDL1, MITOCHONDRIAL"/>
    <property type="match status" value="1"/>
</dbReference>
<dbReference type="FunFam" id="1.20.1560.10:FF:000057">
    <property type="entry name" value="ABC multidrug transporter SitT"/>
    <property type="match status" value="2"/>
</dbReference>
<dbReference type="GO" id="GO:0016887">
    <property type="term" value="F:ATP hydrolysis activity"/>
    <property type="evidence" value="ECO:0007669"/>
    <property type="project" value="InterPro"/>
</dbReference>
<dbReference type="PROSITE" id="PS50929">
    <property type="entry name" value="ABC_TM1F"/>
    <property type="match status" value="2"/>
</dbReference>
<comment type="caution">
    <text evidence="14">The sequence shown here is derived from an EMBL/GenBank/DDBJ whole genome shotgun (WGS) entry which is preliminary data.</text>
</comment>
<dbReference type="CDD" id="cd18578">
    <property type="entry name" value="ABC_6TM_Pgp_ABCB1_D2_like"/>
    <property type="match status" value="1"/>
</dbReference>